<proteinExistence type="predicted"/>
<dbReference type="InParanoid" id="A0A0Q3G0J6"/>
<evidence type="ECO:0000313" key="2">
    <source>
        <dbReference type="EnsemblPlants" id="KQK04125"/>
    </source>
</evidence>
<dbReference type="EMBL" id="CM000881">
    <property type="protein sequence ID" value="KQK04125.2"/>
    <property type="molecule type" value="Genomic_DNA"/>
</dbReference>
<dbReference type="Gramene" id="KQK04125">
    <property type="protein sequence ID" value="KQK04125"/>
    <property type="gene ID" value="BRADI_2g11821v3"/>
</dbReference>
<evidence type="ECO:0000313" key="3">
    <source>
        <dbReference type="Proteomes" id="UP000008810"/>
    </source>
</evidence>
<gene>
    <name evidence="1" type="ORF">BRADI_2g11821v3</name>
</gene>
<dbReference type="AlphaFoldDB" id="A0A0Q3G0J6"/>
<accession>A0A0Q3G0J6</accession>
<sequence>MMVLDARGEIRTLRKQRGTFRRRAPFQPKHACQCLSGLGRKRIGSTRRPIARHRRGPALGRRVPSHNVYPHLFRRPGLGVVRPRRRRRRLDVGAAERARGVAAEPRVDALDVEPVAAPRQRAGLLALLELREAHRAVVSATDAAARAGAGCCRHHHRERAEDRGVQPPRARRIRCGGASAGDVGQAAEKPAAVAGVPAPAAVVQVQGDEGQEDARERACRGEQDLASDGVTRRRLRLYSLGHALRRARKIWMAWSFLLFATWTLEKHCQGRRRGCVRANAAPPVSKVCRRRADGSMLRRFNARKFLETRRSLALYSHLVTSQGYVVSCGTLN</sequence>
<keyword evidence="3" id="KW-1185">Reference proteome</keyword>
<reference evidence="2" key="3">
    <citation type="submission" date="2018-08" db="UniProtKB">
        <authorList>
            <consortium name="EnsemblPlants"/>
        </authorList>
    </citation>
    <scope>IDENTIFICATION</scope>
    <source>
        <strain evidence="2">cv. Bd21</strain>
    </source>
</reference>
<name>A0A0Q3G0J6_BRADI</name>
<organism evidence="1">
    <name type="scientific">Brachypodium distachyon</name>
    <name type="common">Purple false brome</name>
    <name type="synonym">Trachynia distachya</name>
    <dbReference type="NCBI Taxonomy" id="15368"/>
    <lineage>
        <taxon>Eukaryota</taxon>
        <taxon>Viridiplantae</taxon>
        <taxon>Streptophyta</taxon>
        <taxon>Embryophyta</taxon>
        <taxon>Tracheophyta</taxon>
        <taxon>Spermatophyta</taxon>
        <taxon>Magnoliopsida</taxon>
        <taxon>Liliopsida</taxon>
        <taxon>Poales</taxon>
        <taxon>Poaceae</taxon>
        <taxon>BOP clade</taxon>
        <taxon>Pooideae</taxon>
        <taxon>Stipodae</taxon>
        <taxon>Brachypodieae</taxon>
        <taxon>Brachypodium</taxon>
    </lineage>
</organism>
<dbReference type="EnsemblPlants" id="KQK04125">
    <property type="protein sequence ID" value="KQK04125"/>
    <property type="gene ID" value="BRADI_2g11821v3"/>
</dbReference>
<evidence type="ECO:0000313" key="1">
    <source>
        <dbReference type="EMBL" id="KQK04125.2"/>
    </source>
</evidence>
<reference evidence="1 2" key="1">
    <citation type="journal article" date="2010" name="Nature">
        <title>Genome sequencing and analysis of the model grass Brachypodium distachyon.</title>
        <authorList>
            <consortium name="International Brachypodium Initiative"/>
        </authorList>
    </citation>
    <scope>NUCLEOTIDE SEQUENCE [LARGE SCALE GENOMIC DNA]</scope>
    <source>
        <strain evidence="1 2">Bd21</strain>
    </source>
</reference>
<reference evidence="1" key="2">
    <citation type="submission" date="2017-06" db="EMBL/GenBank/DDBJ databases">
        <title>WGS assembly of Brachypodium distachyon.</title>
        <authorList>
            <consortium name="The International Brachypodium Initiative"/>
            <person name="Lucas S."/>
            <person name="Harmon-Smith M."/>
            <person name="Lail K."/>
            <person name="Tice H."/>
            <person name="Grimwood J."/>
            <person name="Bruce D."/>
            <person name="Barry K."/>
            <person name="Shu S."/>
            <person name="Lindquist E."/>
            <person name="Wang M."/>
            <person name="Pitluck S."/>
            <person name="Vogel J.P."/>
            <person name="Garvin D.F."/>
            <person name="Mockler T.C."/>
            <person name="Schmutz J."/>
            <person name="Rokhsar D."/>
            <person name="Bevan M.W."/>
        </authorList>
    </citation>
    <scope>NUCLEOTIDE SEQUENCE</scope>
    <source>
        <strain evidence="1">Bd21</strain>
    </source>
</reference>
<dbReference type="ExpressionAtlas" id="A0A0Q3G0J6">
    <property type="expression patterns" value="baseline"/>
</dbReference>
<dbReference type="Proteomes" id="UP000008810">
    <property type="component" value="Chromosome 2"/>
</dbReference>
<protein>
    <submittedName>
        <fullName evidence="1 2">Uncharacterized protein</fullName>
    </submittedName>
</protein>